<dbReference type="PATRIC" id="fig|914150.5.peg.481"/>
<evidence type="ECO:0000313" key="17">
    <source>
        <dbReference type="EMBL" id="AKE51460.1"/>
    </source>
</evidence>
<dbReference type="Gene3D" id="1.10.10.10">
    <property type="entry name" value="Winged helix-like DNA-binding domain superfamily/Winged helix DNA-binding domain"/>
    <property type="match status" value="1"/>
</dbReference>
<dbReference type="Pfam" id="PF00072">
    <property type="entry name" value="Response_reg"/>
    <property type="match status" value="1"/>
</dbReference>
<evidence type="ECO:0000256" key="12">
    <source>
        <dbReference type="ARBA" id="ARBA00024735"/>
    </source>
</evidence>
<dbReference type="SUPFAM" id="SSF52172">
    <property type="entry name" value="CheY-like"/>
    <property type="match status" value="1"/>
</dbReference>
<dbReference type="GO" id="GO:0006355">
    <property type="term" value="P:regulation of DNA-templated transcription"/>
    <property type="evidence" value="ECO:0007669"/>
    <property type="project" value="InterPro"/>
</dbReference>
<keyword evidence="9 14" id="KW-0238">DNA-binding</keyword>
<dbReference type="GO" id="GO:0005829">
    <property type="term" value="C:cytosol"/>
    <property type="evidence" value="ECO:0007669"/>
    <property type="project" value="TreeGrafter"/>
</dbReference>
<keyword evidence="18" id="KW-1185">Reference proteome</keyword>
<dbReference type="PROSITE" id="PS50110">
    <property type="entry name" value="RESPONSE_REGULATORY"/>
    <property type="match status" value="1"/>
</dbReference>
<dbReference type="InterPro" id="IPR016032">
    <property type="entry name" value="Sig_transdc_resp-reg_C-effctor"/>
</dbReference>
<feature type="domain" description="OmpR/PhoB-type" evidence="16">
    <location>
        <begin position="131"/>
        <end position="229"/>
    </location>
</feature>
<gene>
    <name evidence="17" type="ORF">TQ33_0475</name>
</gene>
<feature type="modified residue" description="4-aspartylphosphate" evidence="13">
    <location>
        <position position="54"/>
    </location>
</feature>
<evidence type="ECO:0000256" key="1">
    <source>
        <dbReference type="ARBA" id="ARBA00004496"/>
    </source>
</evidence>
<dbReference type="HOGENOM" id="CLU_000445_30_4_6"/>
<feature type="DNA-binding region" description="OmpR/PhoB-type" evidence="14">
    <location>
        <begin position="131"/>
        <end position="229"/>
    </location>
</feature>
<evidence type="ECO:0000259" key="16">
    <source>
        <dbReference type="PROSITE" id="PS51755"/>
    </source>
</evidence>
<dbReference type="PANTHER" id="PTHR48111">
    <property type="entry name" value="REGULATOR OF RPOS"/>
    <property type="match status" value="1"/>
</dbReference>
<evidence type="ECO:0000256" key="7">
    <source>
        <dbReference type="ARBA" id="ARBA00023012"/>
    </source>
</evidence>
<dbReference type="AlphaFoldDB" id="A0A0F6TPU9"/>
<comment type="function">
    <text evidence="12">This protein is a positive regulator for the phosphate regulon. Transcription of this operon is positively regulated by PhoB and PhoR when phosphate is limited.</text>
</comment>
<evidence type="ECO:0000256" key="11">
    <source>
        <dbReference type="ARBA" id="ARBA00023163"/>
    </source>
</evidence>
<evidence type="ECO:0000259" key="15">
    <source>
        <dbReference type="PROSITE" id="PS50110"/>
    </source>
</evidence>
<dbReference type="InterPro" id="IPR011879">
    <property type="entry name" value="Sig_transdc_resp-reg_PhoB"/>
</dbReference>
<dbReference type="Gene3D" id="3.40.50.2300">
    <property type="match status" value="1"/>
</dbReference>
<dbReference type="InterPro" id="IPR001789">
    <property type="entry name" value="Sig_transdc_resp-reg_receiver"/>
</dbReference>
<dbReference type="InterPro" id="IPR039420">
    <property type="entry name" value="WalR-like"/>
</dbReference>
<dbReference type="KEGG" id="kge:TQ33_0475"/>
<dbReference type="OrthoDB" id="9802426at2"/>
<accession>A0A0F6TPU9</accession>
<dbReference type="InterPro" id="IPR036388">
    <property type="entry name" value="WH-like_DNA-bd_sf"/>
</dbReference>
<evidence type="ECO:0000256" key="9">
    <source>
        <dbReference type="ARBA" id="ARBA00023125"/>
    </source>
</evidence>
<dbReference type="SMART" id="SM00862">
    <property type="entry name" value="Trans_reg_C"/>
    <property type="match status" value="1"/>
</dbReference>
<dbReference type="GO" id="GO:0000976">
    <property type="term" value="F:transcription cis-regulatory region binding"/>
    <property type="evidence" value="ECO:0007669"/>
    <property type="project" value="TreeGrafter"/>
</dbReference>
<dbReference type="InterPro" id="IPR001867">
    <property type="entry name" value="OmpR/PhoB-type_DNA-bd"/>
</dbReference>
<evidence type="ECO:0000256" key="3">
    <source>
        <dbReference type="ARBA" id="ARBA00022448"/>
    </source>
</evidence>
<dbReference type="GO" id="GO:0032993">
    <property type="term" value="C:protein-DNA complex"/>
    <property type="evidence" value="ECO:0007669"/>
    <property type="project" value="TreeGrafter"/>
</dbReference>
<keyword evidence="10" id="KW-0010">Activator</keyword>
<evidence type="ECO:0000256" key="6">
    <source>
        <dbReference type="ARBA" id="ARBA00022592"/>
    </source>
</evidence>
<keyword evidence="3" id="KW-0813">Transport</keyword>
<dbReference type="GO" id="GO:0000156">
    <property type="term" value="F:phosphorelay response regulator activity"/>
    <property type="evidence" value="ECO:0007669"/>
    <property type="project" value="InterPro"/>
</dbReference>
<evidence type="ECO:0000256" key="10">
    <source>
        <dbReference type="ARBA" id="ARBA00023159"/>
    </source>
</evidence>
<reference evidence="17 18" key="1">
    <citation type="submission" date="2015-02" db="EMBL/GenBank/DDBJ databases">
        <title>Complete genome sequence of Kangiella geojedonensis strain YCS-5T.</title>
        <authorList>
            <person name="Kim K.M."/>
        </authorList>
    </citation>
    <scope>NUCLEOTIDE SEQUENCE [LARGE SCALE GENOMIC DNA]</scope>
    <source>
        <strain evidence="17 18">YCS-5</strain>
    </source>
</reference>
<dbReference type="SMART" id="SM00448">
    <property type="entry name" value="REC"/>
    <property type="match status" value="1"/>
</dbReference>
<dbReference type="FunFam" id="1.10.10.10:FF:000011">
    <property type="entry name" value="Phosphate regulon transcriptional regulator PhoB"/>
    <property type="match status" value="1"/>
</dbReference>
<dbReference type="STRING" id="914150.TQ33_0475"/>
<keyword evidence="8" id="KW-0805">Transcription regulation</keyword>
<keyword evidence="6" id="KW-0592">Phosphate transport</keyword>
<dbReference type="PROSITE" id="PS51755">
    <property type="entry name" value="OMPR_PHOB"/>
    <property type="match status" value="1"/>
</dbReference>
<evidence type="ECO:0000256" key="2">
    <source>
        <dbReference type="ARBA" id="ARBA00013332"/>
    </source>
</evidence>
<dbReference type="Pfam" id="PF00486">
    <property type="entry name" value="Trans_reg_C"/>
    <property type="match status" value="1"/>
</dbReference>
<dbReference type="RefSeq" id="WP_046560651.1">
    <property type="nucleotide sequence ID" value="NZ_CP010975.1"/>
</dbReference>
<organism evidence="17 18">
    <name type="scientific">Kangiella geojedonensis</name>
    <dbReference type="NCBI Taxonomy" id="914150"/>
    <lineage>
        <taxon>Bacteria</taxon>
        <taxon>Pseudomonadati</taxon>
        <taxon>Pseudomonadota</taxon>
        <taxon>Gammaproteobacteria</taxon>
        <taxon>Kangiellales</taxon>
        <taxon>Kangiellaceae</taxon>
        <taxon>Kangiella</taxon>
    </lineage>
</organism>
<keyword evidence="11" id="KW-0804">Transcription</keyword>
<dbReference type="SUPFAM" id="SSF46894">
    <property type="entry name" value="C-terminal effector domain of the bipartite response regulators"/>
    <property type="match status" value="1"/>
</dbReference>
<evidence type="ECO:0000256" key="4">
    <source>
        <dbReference type="ARBA" id="ARBA00022490"/>
    </source>
</evidence>
<sequence>MSANILILEDERDIREMLAFCMSQAGYEVEQAATAERVFGLIKDGYKPDLFLVDWMLPGASGIELTKKLKKDPDMQSVPVIMLTARGEEDDRVQGLEVGADDYVVKPFSPRELLARVQAVLRRSGLVAQASEQLSHGAIQIDTASHRVLISGKEVHLGPTEYKILHFFMSNPERVFSRGQLLDSVWGQQVVVEERTVDVHIRRLRKALADYSVENYVQTVRGSGYRFSSK</sequence>
<dbReference type="PANTHER" id="PTHR48111:SF40">
    <property type="entry name" value="PHOSPHATE REGULON TRANSCRIPTIONAL REGULATORY PROTEIN PHOB"/>
    <property type="match status" value="1"/>
</dbReference>
<dbReference type="NCBIfam" id="TIGR02154">
    <property type="entry name" value="PhoB"/>
    <property type="match status" value="1"/>
</dbReference>
<keyword evidence="4" id="KW-0963">Cytoplasm</keyword>
<evidence type="ECO:0000256" key="8">
    <source>
        <dbReference type="ARBA" id="ARBA00023015"/>
    </source>
</evidence>
<dbReference type="GO" id="GO:0006817">
    <property type="term" value="P:phosphate ion transport"/>
    <property type="evidence" value="ECO:0007669"/>
    <property type="project" value="UniProtKB-KW"/>
</dbReference>
<evidence type="ECO:0000256" key="14">
    <source>
        <dbReference type="PROSITE-ProRule" id="PRU01091"/>
    </source>
</evidence>
<dbReference type="CDD" id="cd00383">
    <property type="entry name" value="trans_reg_C"/>
    <property type="match status" value="1"/>
</dbReference>
<dbReference type="EMBL" id="CP010975">
    <property type="protein sequence ID" value="AKE51460.1"/>
    <property type="molecule type" value="Genomic_DNA"/>
</dbReference>
<proteinExistence type="predicted"/>
<feature type="domain" description="Response regulatory" evidence="15">
    <location>
        <begin position="4"/>
        <end position="121"/>
    </location>
</feature>
<evidence type="ECO:0000256" key="5">
    <source>
        <dbReference type="ARBA" id="ARBA00022553"/>
    </source>
</evidence>
<keyword evidence="7" id="KW-0902">Two-component regulatory system</keyword>
<protein>
    <recommendedName>
        <fullName evidence="2">Phosphate regulon transcriptional regulatory protein PhoB</fullName>
    </recommendedName>
</protein>
<evidence type="ECO:0000313" key="18">
    <source>
        <dbReference type="Proteomes" id="UP000034071"/>
    </source>
</evidence>
<comment type="subcellular location">
    <subcellularLocation>
        <location evidence="1">Cytoplasm</location>
    </subcellularLocation>
</comment>
<dbReference type="InterPro" id="IPR011006">
    <property type="entry name" value="CheY-like_superfamily"/>
</dbReference>
<keyword evidence="5 13" id="KW-0597">Phosphoprotein</keyword>
<evidence type="ECO:0000256" key="13">
    <source>
        <dbReference type="PROSITE-ProRule" id="PRU00169"/>
    </source>
</evidence>
<dbReference type="Gene3D" id="6.10.250.690">
    <property type="match status" value="1"/>
</dbReference>
<dbReference type="Proteomes" id="UP000034071">
    <property type="component" value="Chromosome"/>
</dbReference>
<dbReference type="CDD" id="cd17618">
    <property type="entry name" value="REC_OmpR_PhoB"/>
    <property type="match status" value="1"/>
</dbReference>
<name>A0A0F6TPU9_9GAMM</name>